<evidence type="ECO:0000256" key="1">
    <source>
        <dbReference type="ARBA" id="ARBA00004613"/>
    </source>
</evidence>
<dbReference type="InterPro" id="IPR029034">
    <property type="entry name" value="Cystine-knot_cytokine"/>
</dbReference>
<dbReference type="AlphaFoldDB" id="Q674V2"/>
<dbReference type="Gene3D" id="2.10.90.10">
    <property type="entry name" value="Cystine-knot cytokines"/>
    <property type="match status" value="1"/>
</dbReference>
<dbReference type="InterPro" id="IPR000072">
    <property type="entry name" value="PDGF/VEGF_dom"/>
</dbReference>
<evidence type="ECO:0000256" key="5">
    <source>
        <dbReference type="ARBA" id="ARBA00023030"/>
    </source>
</evidence>
<name>Q674V2_PODCA</name>
<dbReference type="PANTHER" id="PTHR11633">
    <property type="entry name" value="PLATELET-DERIVED GROWTH FACTOR"/>
    <property type="match status" value="1"/>
</dbReference>
<evidence type="ECO:0000256" key="8">
    <source>
        <dbReference type="SAM" id="MobiDB-lite"/>
    </source>
</evidence>
<dbReference type="InterPro" id="IPR004153">
    <property type="entry name" value="CXCXC_repeat"/>
</dbReference>
<dbReference type="PANTHER" id="PTHR11633:SF1">
    <property type="entry name" value="LD28763P"/>
    <property type="match status" value="1"/>
</dbReference>
<evidence type="ECO:0000256" key="4">
    <source>
        <dbReference type="ARBA" id="ARBA00022729"/>
    </source>
</evidence>
<keyword evidence="3" id="KW-0964">Secreted</keyword>
<dbReference type="EMBL" id="AY508721">
    <property type="protein sequence ID" value="AAS79435.1"/>
    <property type="molecule type" value="mRNA"/>
</dbReference>
<evidence type="ECO:0000256" key="9">
    <source>
        <dbReference type="SAM" id="SignalP"/>
    </source>
</evidence>
<evidence type="ECO:0000256" key="6">
    <source>
        <dbReference type="ARBA" id="ARBA00023246"/>
    </source>
</evidence>
<keyword evidence="4 9" id="KW-0732">Signal</keyword>
<dbReference type="GO" id="GO:0016020">
    <property type="term" value="C:membrane"/>
    <property type="evidence" value="ECO:0007669"/>
    <property type="project" value="InterPro"/>
</dbReference>
<dbReference type="GO" id="GO:0070851">
    <property type="term" value="F:growth factor receptor binding"/>
    <property type="evidence" value="ECO:0007669"/>
    <property type="project" value="TreeGrafter"/>
</dbReference>
<dbReference type="GO" id="GO:0005615">
    <property type="term" value="C:extracellular space"/>
    <property type="evidence" value="ECO:0007669"/>
    <property type="project" value="TreeGrafter"/>
</dbReference>
<dbReference type="PROSITE" id="PS50278">
    <property type="entry name" value="PDGF_2"/>
    <property type="match status" value="1"/>
</dbReference>
<evidence type="ECO:0000256" key="7">
    <source>
        <dbReference type="RuleBase" id="RU003818"/>
    </source>
</evidence>
<feature type="signal peptide" evidence="9">
    <location>
        <begin position="1"/>
        <end position="23"/>
    </location>
</feature>
<evidence type="ECO:0000256" key="3">
    <source>
        <dbReference type="ARBA" id="ARBA00022525"/>
    </source>
</evidence>
<proteinExistence type="evidence at transcript level"/>
<sequence length="346" mass="38966">MKLTIFLLSFALFLLVTLDSVESTKKKKKVSNTFIWEKKKPYVPEPVPLDSNKKQPLPLDPLPGKKPNLNPKKLTKPDLTKKGTDFGKQKPQKTEKKLKPSEIWAKLSQVKSHEDFFNVFPMSKNINIRKVKIPKKLPKTSPDTQDDVGYFFSDATSGDAIASDPSAGTAPLLFTEYKCQPREAVVEIPVSSEGALWPACTVMKQCGGCCTHLQFKECVPTVLENIKATVMMIPYDYTRPKLHTVSFVQHKECACQCRLKPTDCNPKQTHDANSCKCQCLRSPEICPISKEWSNEMCDCACKQKQVTCPKRQIWSTDTCQCECEKSPCPQAHIRDPNTCLCVFLGQ</sequence>
<evidence type="ECO:0000313" key="11">
    <source>
        <dbReference type="EMBL" id="AAS79435.1"/>
    </source>
</evidence>
<feature type="compositionally biased region" description="Basic and acidic residues" evidence="8">
    <location>
        <begin position="75"/>
        <end position="98"/>
    </location>
</feature>
<keyword evidence="6" id="KW-0497">Mitogen</keyword>
<dbReference type="Pfam" id="PF03128">
    <property type="entry name" value="CXCXC"/>
    <property type="match status" value="1"/>
</dbReference>
<organism evidence="11">
    <name type="scientific">Podocoryna carnea</name>
    <name type="common">Hydrozoan</name>
    <dbReference type="NCBI Taxonomy" id="6096"/>
    <lineage>
        <taxon>Eukaryota</taxon>
        <taxon>Metazoa</taxon>
        <taxon>Cnidaria</taxon>
        <taxon>Hydrozoa</taxon>
        <taxon>Hydroidolina</taxon>
        <taxon>Anthoathecata</taxon>
        <taxon>Filifera</taxon>
        <taxon>Hydractiniidae</taxon>
        <taxon>Podocoryna</taxon>
    </lineage>
</organism>
<protein>
    <submittedName>
        <fullName evidence="11">Vascular endothelial growth factor</fullName>
    </submittedName>
</protein>
<dbReference type="SUPFAM" id="SSF57501">
    <property type="entry name" value="Cystine-knot cytokines"/>
    <property type="match status" value="1"/>
</dbReference>
<dbReference type="GO" id="GO:0051781">
    <property type="term" value="P:positive regulation of cell division"/>
    <property type="evidence" value="ECO:0007669"/>
    <property type="project" value="UniProtKB-KW"/>
</dbReference>
<feature type="region of interest" description="Disordered" evidence="8">
    <location>
        <begin position="42"/>
        <end position="98"/>
    </location>
</feature>
<keyword evidence="5 7" id="KW-0339">Growth factor</keyword>
<accession>Q674V2</accession>
<dbReference type="Pfam" id="PF00341">
    <property type="entry name" value="PDGF"/>
    <property type="match status" value="1"/>
</dbReference>
<comment type="subcellular location">
    <subcellularLocation>
        <location evidence="1">Secreted</location>
    </subcellularLocation>
</comment>
<comment type="similarity">
    <text evidence="2 7">Belongs to the PDGF/VEGF growth factor family.</text>
</comment>
<evidence type="ECO:0000259" key="10">
    <source>
        <dbReference type="PROSITE" id="PS50278"/>
    </source>
</evidence>
<feature type="chain" id="PRO_5005698935" evidence="9">
    <location>
        <begin position="24"/>
        <end position="346"/>
    </location>
</feature>
<dbReference type="GO" id="GO:0008083">
    <property type="term" value="F:growth factor activity"/>
    <property type="evidence" value="ECO:0007669"/>
    <property type="project" value="UniProtKB-KW"/>
</dbReference>
<dbReference type="SMART" id="SM00141">
    <property type="entry name" value="PDGF"/>
    <property type="match status" value="1"/>
</dbReference>
<dbReference type="GO" id="GO:0008284">
    <property type="term" value="P:positive regulation of cell population proliferation"/>
    <property type="evidence" value="ECO:0007669"/>
    <property type="project" value="TreeGrafter"/>
</dbReference>
<evidence type="ECO:0000256" key="2">
    <source>
        <dbReference type="ARBA" id="ARBA00006686"/>
    </source>
</evidence>
<feature type="domain" description="Platelet-derived growth factor (PDGF) family profile" evidence="10">
    <location>
        <begin position="179"/>
        <end position="260"/>
    </location>
</feature>
<reference evidence="11" key="1">
    <citation type="journal article" date="2004" name="Dev. Dyn.">
        <title>Homologs of vascular endothelial growth factor and receptor, VEGF and VEGFR, in the jellyfish Podocoryne carnea.</title>
        <authorList>
            <person name="Seipel K."/>
            <person name="Eberhardt M."/>
            <person name="Muller P."/>
            <person name="Pescia E."/>
            <person name="Yanze N."/>
            <person name="Schmid V."/>
        </authorList>
    </citation>
    <scope>NUCLEOTIDE SEQUENCE</scope>
</reference>